<evidence type="ECO:0000256" key="8">
    <source>
        <dbReference type="ARBA" id="ARBA00023180"/>
    </source>
</evidence>
<evidence type="ECO:0000256" key="5">
    <source>
        <dbReference type="ARBA" id="ARBA00023136"/>
    </source>
</evidence>
<dbReference type="PANTHER" id="PTHR48071:SF18">
    <property type="entry name" value="DELETED IN MALIGNANT BRAIN TUMORS 1 PROTEIN-RELATED"/>
    <property type="match status" value="1"/>
</dbReference>
<dbReference type="Proteomes" id="UP000264800">
    <property type="component" value="Unplaced"/>
</dbReference>
<feature type="domain" description="SRCR" evidence="12">
    <location>
        <begin position="294"/>
        <end position="389"/>
    </location>
</feature>
<comment type="caution">
    <text evidence="9">Lacks conserved residue(s) required for the propagation of feature annotation.</text>
</comment>
<evidence type="ECO:0000313" key="14">
    <source>
        <dbReference type="Proteomes" id="UP000264800"/>
    </source>
</evidence>
<comment type="subcellular location">
    <subcellularLocation>
        <location evidence="1">Membrane</location>
        <topology evidence="1">Single-pass type II membrane protein</topology>
    </subcellularLocation>
</comment>
<evidence type="ECO:0000256" key="11">
    <source>
        <dbReference type="SAM" id="Phobius"/>
    </source>
</evidence>
<evidence type="ECO:0000256" key="10">
    <source>
        <dbReference type="SAM" id="MobiDB-lite"/>
    </source>
</evidence>
<evidence type="ECO:0000256" key="4">
    <source>
        <dbReference type="ARBA" id="ARBA00022989"/>
    </source>
</evidence>
<dbReference type="SUPFAM" id="SSF56487">
    <property type="entry name" value="SRCR-like"/>
    <property type="match status" value="1"/>
</dbReference>
<feature type="disulfide bond" evidence="9">
    <location>
        <begin position="358"/>
        <end position="368"/>
    </location>
</feature>
<accession>A0A3Q3A0X5</accession>
<dbReference type="Pfam" id="PF01391">
    <property type="entry name" value="Collagen"/>
    <property type="match status" value="2"/>
</dbReference>
<proteinExistence type="predicted"/>
<dbReference type="FunFam" id="3.10.250.10:FF:000011">
    <property type="entry name" value="Scavenger receptor class A member 5"/>
    <property type="match status" value="1"/>
</dbReference>
<dbReference type="RefSeq" id="XP_017276604.1">
    <property type="nucleotide sequence ID" value="XM_017421115.3"/>
</dbReference>
<keyword evidence="14" id="KW-1185">Reference proteome</keyword>
<feature type="compositionally biased region" description="Basic and acidic residues" evidence="10">
    <location>
        <begin position="282"/>
        <end position="293"/>
    </location>
</feature>
<dbReference type="CTD" id="8685"/>
<keyword evidence="2 11" id="KW-0812">Transmembrane</keyword>
<dbReference type="KEGG" id="kmr:108238803"/>
<reference evidence="13" key="2">
    <citation type="submission" date="2025-09" db="UniProtKB">
        <authorList>
            <consortium name="Ensembl"/>
        </authorList>
    </citation>
    <scope>IDENTIFICATION</scope>
</reference>
<dbReference type="GO" id="GO:0016020">
    <property type="term" value="C:membrane"/>
    <property type="evidence" value="ECO:0007669"/>
    <property type="project" value="UniProtKB-SubCell"/>
</dbReference>
<evidence type="ECO:0000313" key="13">
    <source>
        <dbReference type="Ensembl" id="ENSKMAP00000004394.1"/>
    </source>
</evidence>
<reference evidence="13" key="1">
    <citation type="submission" date="2025-08" db="UniProtKB">
        <authorList>
            <consortium name="Ensembl"/>
        </authorList>
    </citation>
    <scope>IDENTIFICATION</scope>
</reference>
<dbReference type="AlphaFoldDB" id="A0A3Q3A0X5"/>
<dbReference type="Pfam" id="PF00530">
    <property type="entry name" value="SRCR"/>
    <property type="match status" value="1"/>
</dbReference>
<evidence type="ECO:0000256" key="6">
    <source>
        <dbReference type="ARBA" id="ARBA00023157"/>
    </source>
</evidence>
<dbReference type="Ensembl" id="ENSKMAT00000004479.1">
    <property type="protein sequence ID" value="ENSKMAP00000004394.1"/>
    <property type="gene ID" value="ENSKMAG00000003365.1"/>
</dbReference>
<dbReference type="PANTHER" id="PTHR48071">
    <property type="entry name" value="SRCR DOMAIN-CONTAINING PROTEIN"/>
    <property type="match status" value="1"/>
</dbReference>
<evidence type="ECO:0000256" key="3">
    <source>
        <dbReference type="ARBA" id="ARBA00022968"/>
    </source>
</evidence>
<dbReference type="OMA" id="ETGVHNC"/>
<dbReference type="STRING" id="37003.ENSKMAP00000004394"/>
<dbReference type="OrthoDB" id="10037288at2759"/>
<dbReference type="InterPro" id="IPR036772">
    <property type="entry name" value="SRCR-like_dom_sf"/>
</dbReference>
<evidence type="ECO:0000259" key="12">
    <source>
        <dbReference type="PROSITE" id="PS50287"/>
    </source>
</evidence>
<name>A0A3Q3A0X5_KRYMA</name>
<keyword evidence="8" id="KW-0325">Glycoprotein</keyword>
<keyword evidence="6 9" id="KW-1015">Disulfide bond</keyword>
<evidence type="ECO:0000256" key="9">
    <source>
        <dbReference type="PROSITE-ProRule" id="PRU00196"/>
    </source>
</evidence>
<keyword evidence="7" id="KW-0675">Receptor</keyword>
<evidence type="ECO:0000256" key="2">
    <source>
        <dbReference type="ARBA" id="ARBA00022692"/>
    </source>
</evidence>
<protein>
    <submittedName>
        <fullName evidence="13">Macrophage receptor with collagenous structure</fullName>
    </submittedName>
</protein>
<dbReference type="InterPro" id="IPR001190">
    <property type="entry name" value="SRCR"/>
</dbReference>
<keyword evidence="5 11" id="KW-0472">Membrane</keyword>
<dbReference type="PRINTS" id="PR00258">
    <property type="entry name" value="SPERACTRCPTR"/>
</dbReference>
<feature type="transmembrane region" description="Helical" evidence="11">
    <location>
        <begin position="46"/>
        <end position="67"/>
    </location>
</feature>
<evidence type="ECO:0000256" key="7">
    <source>
        <dbReference type="ARBA" id="ARBA00023170"/>
    </source>
</evidence>
<feature type="region of interest" description="Disordered" evidence="10">
    <location>
        <begin position="154"/>
        <end position="293"/>
    </location>
</feature>
<keyword evidence="4 11" id="KW-1133">Transmembrane helix</keyword>
<dbReference type="PROSITE" id="PS50287">
    <property type="entry name" value="SRCR_2"/>
    <property type="match status" value="1"/>
</dbReference>
<dbReference type="GeneID" id="108238803"/>
<dbReference type="InterPro" id="IPR008160">
    <property type="entry name" value="Collagen"/>
</dbReference>
<dbReference type="PROSITE" id="PS00420">
    <property type="entry name" value="SRCR_1"/>
    <property type="match status" value="1"/>
</dbReference>
<organism evidence="13 14">
    <name type="scientific">Kryptolebias marmoratus</name>
    <name type="common">Mangrove killifish</name>
    <name type="synonym">Rivulus marmoratus</name>
    <dbReference type="NCBI Taxonomy" id="37003"/>
    <lineage>
        <taxon>Eukaryota</taxon>
        <taxon>Metazoa</taxon>
        <taxon>Chordata</taxon>
        <taxon>Craniata</taxon>
        <taxon>Vertebrata</taxon>
        <taxon>Euteleostomi</taxon>
        <taxon>Actinopterygii</taxon>
        <taxon>Neopterygii</taxon>
        <taxon>Teleostei</taxon>
        <taxon>Neoteleostei</taxon>
        <taxon>Acanthomorphata</taxon>
        <taxon>Ovalentaria</taxon>
        <taxon>Atherinomorphae</taxon>
        <taxon>Cyprinodontiformes</taxon>
        <taxon>Rivulidae</taxon>
        <taxon>Kryptolebias</taxon>
    </lineage>
</organism>
<evidence type="ECO:0000256" key="1">
    <source>
        <dbReference type="ARBA" id="ARBA00004606"/>
    </source>
</evidence>
<keyword evidence="3" id="KW-0735">Signal-anchor</keyword>
<dbReference type="SMART" id="SM00202">
    <property type="entry name" value="SR"/>
    <property type="match status" value="1"/>
</dbReference>
<sequence>METAVDGPASHAAQYNNPLFGRSLSSTELYSFQPHDLKPARPKRNWCLLLLIVYIVLQTAFDVFLIYKVFMLDSSQANPTAVRSNLISDRDGNLQILVQNNSLETKNMKGHLWTLQSQVKSLCGEEGQLDRLRAELNRLNATNQVLQSKLASISLRTGPPGSPGSNGLPGPPGAPGQKGLKGDSGVVGPPGQKGDTGLKGDSGVGEKGQTGPPGEKGVKGDTGPPGPQGDKGDSGSHSQKGDPGPPGAPGLKGEKGDTGRNGLQGPPGPIGPVGFNGTMGPKGEKGESGKETTVRLVPGKRKGRVEVKRNNVWGTVCDDNFERLDGKVICRMLGFQSVVSTFTASPGSGKIWLDELRCTGTELDVFDCPHNEAGVHNCSHDEDAGVECV</sequence>
<dbReference type="Gene3D" id="3.10.250.10">
    <property type="entry name" value="SRCR-like domain"/>
    <property type="match status" value="1"/>
</dbReference>
<dbReference type="GeneTree" id="ENSGT00950000183074"/>